<comment type="caution">
    <text evidence="2">The sequence shown here is derived from an EMBL/GenBank/DDBJ whole genome shotgun (WGS) entry which is preliminary data.</text>
</comment>
<feature type="region of interest" description="Disordered" evidence="1">
    <location>
        <begin position="48"/>
        <end position="75"/>
    </location>
</feature>
<evidence type="ECO:0000313" key="2">
    <source>
        <dbReference type="EMBL" id="MPN10179.1"/>
    </source>
</evidence>
<gene>
    <name evidence="2" type="ORF">SDC9_157474</name>
</gene>
<evidence type="ECO:0000256" key="1">
    <source>
        <dbReference type="SAM" id="MobiDB-lite"/>
    </source>
</evidence>
<dbReference type="EMBL" id="VSSQ01056332">
    <property type="protein sequence ID" value="MPN10179.1"/>
    <property type="molecule type" value="Genomic_DNA"/>
</dbReference>
<organism evidence="2">
    <name type="scientific">bioreactor metagenome</name>
    <dbReference type="NCBI Taxonomy" id="1076179"/>
    <lineage>
        <taxon>unclassified sequences</taxon>
        <taxon>metagenomes</taxon>
        <taxon>ecological metagenomes</taxon>
    </lineage>
</organism>
<name>A0A645FA35_9ZZZZ</name>
<sequence length="140" mass="14367">MLDHRAAHADDVDFLKGVGSDLGGVHLPGDDDQRDGIGVGVGDGGQQVGCAGAAGGHANADPSGGAGVSSGGERSALFMAGQHHPDRRIDQRLVEFDRGGARIGEKQFDAEGFQRPDGDFSAFAQVGGGMVIFHIQSLFP</sequence>
<protein>
    <submittedName>
        <fullName evidence="2">Uncharacterized protein</fullName>
    </submittedName>
</protein>
<accession>A0A645FA35</accession>
<reference evidence="2" key="1">
    <citation type="submission" date="2019-08" db="EMBL/GenBank/DDBJ databases">
        <authorList>
            <person name="Kucharzyk K."/>
            <person name="Murdoch R.W."/>
            <person name="Higgins S."/>
            <person name="Loffler F."/>
        </authorList>
    </citation>
    <scope>NUCLEOTIDE SEQUENCE</scope>
</reference>
<proteinExistence type="predicted"/>
<dbReference type="AlphaFoldDB" id="A0A645FA35"/>